<protein>
    <recommendedName>
        <fullName evidence="4">DUF2878 domain-containing protein</fullName>
    </recommendedName>
</protein>
<keyword evidence="3" id="KW-1185">Reference proteome</keyword>
<dbReference type="EMBL" id="JAVDXV010000005">
    <property type="protein sequence ID" value="MDR7333759.1"/>
    <property type="molecule type" value="Genomic_DNA"/>
</dbReference>
<dbReference type="Pfam" id="PF11086">
    <property type="entry name" value="DUF2878"/>
    <property type="match status" value="1"/>
</dbReference>
<keyword evidence="1" id="KW-0472">Membrane</keyword>
<comment type="caution">
    <text evidence="2">The sequence shown here is derived from an EMBL/GenBank/DDBJ whole genome shotgun (WGS) entry which is preliminary data.</text>
</comment>
<evidence type="ECO:0000256" key="1">
    <source>
        <dbReference type="SAM" id="Phobius"/>
    </source>
</evidence>
<dbReference type="InterPro" id="IPR021306">
    <property type="entry name" value="DUF2878"/>
</dbReference>
<feature type="transmembrane region" description="Helical" evidence="1">
    <location>
        <begin position="155"/>
        <end position="173"/>
    </location>
</feature>
<feature type="transmembrane region" description="Helical" evidence="1">
    <location>
        <begin position="95"/>
        <end position="114"/>
    </location>
</feature>
<evidence type="ECO:0008006" key="4">
    <source>
        <dbReference type="Google" id="ProtNLM"/>
    </source>
</evidence>
<evidence type="ECO:0000313" key="3">
    <source>
        <dbReference type="Proteomes" id="UP001180825"/>
    </source>
</evidence>
<keyword evidence="1" id="KW-0812">Transmembrane</keyword>
<sequence>MPVLSSSPKARLLLQGLAWFTLFQAAWFACVLGAPRGHAPLGMLAVAAVVALTWATSNARGDELRLTALALLIGLCWDTAMLQIGLLVYASPGPLPALAPPWILALWALFATLLRGPLAWLHGRPLLAAALGAAGGPLSYLAAVRLGAGSFPDETSALLVLALGWAAMTPALTEAARHLERRRRADRLG</sequence>
<accession>A0ABU2A9C3</accession>
<feature type="transmembrane region" description="Helical" evidence="1">
    <location>
        <begin position="126"/>
        <end position="143"/>
    </location>
</feature>
<dbReference type="RefSeq" id="WP_310329763.1">
    <property type="nucleotide sequence ID" value="NZ_JAVDXV010000005.1"/>
</dbReference>
<name>A0ABU2A9C3_9BURK</name>
<gene>
    <name evidence="2" type="ORF">J2X21_002901</name>
</gene>
<feature type="transmembrane region" description="Helical" evidence="1">
    <location>
        <begin position="68"/>
        <end position="89"/>
    </location>
</feature>
<dbReference type="Proteomes" id="UP001180825">
    <property type="component" value="Unassembled WGS sequence"/>
</dbReference>
<evidence type="ECO:0000313" key="2">
    <source>
        <dbReference type="EMBL" id="MDR7333759.1"/>
    </source>
</evidence>
<reference evidence="2 3" key="1">
    <citation type="submission" date="2023-07" db="EMBL/GenBank/DDBJ databases">
        <title>Sorghum-associated microbial communities from plants grown in Nebraska, USA.</title>
        <authorList>
            <person name="Schachtman D."/>
        </authorList>
    </citation>
    <scope>NUCLEOTIDE SEQUENCE [LARGE SCALE GENOMIC DNA]</scope>
    <source>
        <strain evidence="2 3">BE316</strain>
    </source>
</reference>
<organism evidence="2 3">
    <name type="scientific">Roseateles asaccharophilus</name>
    <dbReference type="NCBI Taxonomy" id="582607"/>
    <lineage>
        <taxon>Bacteria</taxon>
        <taxon>Pseudomonadati</taxon>
        <taxon>Pseudomonadota</taxon>
        <taxon>Betaproteobacteria</taxon>
        <taxon>Burkholderiales</taxon>
        <taxon>Sphaerotilaceae</taxon>
        <taxon>Roseateles</taxon>
    </lineage>
</organism>
<keyword evidence="1" id="KW-1133">Transmembrane helix</keyword>
<proteinExistence type="predicted"/>
<feature type="transmembrane region" description="Helical" evidence="1">
    <location>
        <begin position="38"/>
        <end position="56"/>
    </location>
</feature>